<dbReference type="EMBL" id="JAKWBL010000002">
    <property type="protein sequence ID" value="MCH5598978.1"/>
    <property type="molecule type" value="Genomic_DNA"/>
</dbReference>
<gene>
    <name evidence="1" type="ORF">MKP09_14220</name>
</gene>
<protein>
    <submittedName>
        <fullName evidence="1">Uncharacterized protein</fullName>
    </submittedName>
</protein>
<keyword evidence="2" id="KW-1185">Reference proteome</keyword>
<comment type="caution">
    <text evidence="1">The sequence shown here is derived from an EMBL/GenBank/DDBJ whole genome shotgun (WGS) entry which is preliminary data.</text>
</comment>
<organism evidence="1 2">
    <name type="scientific">Niabella ginsengisoli</name>
    <dbReference type="NCBI Taxonomy" id="522298"/>
    <lineage>
        <taxon>Bacteria</taxon>
        <taxon>Pseudomonadati</taxon>
        <taxon>Bacteroidota</taxon>
        <taxon>Chitinophagia</taxon>
        <taxon>Chitinophagales</taxon>
        <taxon>Chitinophagaceae</taxon>
        <taxon>Niabella</taxon>
    </lineage>
</organism>
<evidence type="ECO:0000313" key="1">
    <source>
        <dbReference type="EMBL" id="MCH5598978.1"/>
    </source>
</evidence>
<dbReference type="Proteomes" id="UP001202248">
    <property type="component" value="Unassembled WGS sequence"/>
</dbReference>
<name>A0ABS9SKR5_9BACT</name>
<proteinExistence type="predicted"/>
<sequence>MLFQGAARSSVYMVGDLGWDNSWGNYYEEHINRWTPETALTATYPRFLQKSDGNNQNYYASDYWLRDGSYLRLKNVQVGYSFPKSLYRKLPLTSVRFLRMLLIY</sequence>
<reference evidence="1 2" key="1">
    <citation type="submission" date="2022-02" db="EMBL/GenBank/DDBJ databases">
        <authorList>
            <person name="Min J."/>
        </authorList>
    </citation>
    <scope>NUCLEOTIDE SEQUENCE [LARGE SCALE GENOMIC DNA]</scope>
    <source>
        <strain evidence="1 2">GR10-1</strain>
    </source>
</reference>
<evidence type="ECO:0000313" key="2">
    <source>
        <dbReference type="Proteomes" id="UP001202248"/>
    </source>
</evidence>
<dbReference type="RefSeq" id="WP_240830639.1">
    <property type="nucleotide sequence ID" value="NZ_JAKWBL010000002.1"/>
</dbReference>
<accession>A0ABS9SKR5</accession>